<comment type="caution">
    <text evidence="1">The sequence shown here is derived from an EMBL/GenBank/DDBJ whole genome shotgun (WGS) entry which is preliminary data.</text>
</comment>
<evidence type="ECO:0000313" key="2">
    <source>
        <dbReference type="Proteomes" id="UP000824120"/>
    </source>
</evidence>
<dbReference type="OrthoDB" id="1326478at2759"/>
<dbReference type="EMBL" id="JACXVP010000001">
    <property type="protein sequence ID" value="KAG5630756.1"/>
    <property type="molecule type" value="Genomic_DNA"/>
</dbReference>
<sequence length="221" mass="25266">IWFYDCCLDNTVVIRVANGTPRIFNWKTSNKIIFFEDLKNIIFKTYGNQMNAIDQNNLHESCSHHETENQATLERNDDDAHQHVEETEKVGMNQPLVSMREYVDISNTDVEAQNPIEQTVDGVSNADIPGSSTSKPPSLDDYLDLTMTQIVQLDLILNVTITPDVQPRNRNHGKYDTSPYIRLSKGESSVRGGSIFSHIKYPFESHNEFQVADDLIDEFRK</sequence>
<evidence type="ECO:0000313" key="1">
    <source>
        <dbReference type="EMBL" id="KAG5630756.1"/>
    </source>
</evidence>
<protein>
    <submittedName>
        <fullName evidence="1">Uncharacterized protein</fullName>
    </submittedName>
</protein>
<feature type="non-terminal residue" evidence="1">
    <location>
        <position position="221"/>
    </location>
</feature>
<proteinExistence type="predicted"/>
<gene>
    <name evidence="1" type="ORF">H5410_002473</name>
</gene>
<name>A0A9J6B283_SOLCO</name>
<dbReference type="Proteomes" id="UP000824120">
    <property type="component" value="Chromosome 1"/>
</dbReference>
<keyword evidence="2" id="KW-1185">Reference proteome</keyword>
<organism evidence="1 2">
    <name type="scientific">Solanum commersonii</name>
    <name type="common">Commerson's wild potato</name>
    <name type="synonym">Commerson's nightshade</name>
    <dbReference type="NCBI Taxonomy" id="4109"/>
    <lineage>
        <taxon>Eukaryota</taxon>
        <taxon>Viridiplantae</taxon>
        <taxon>Streptophyta</taxon>
        <taxon>Embryophyta</taxon>
        <taxon>Tracheophyta</taxon>
        <taxon>Spermatophyta</taxon>
        <taxon>Magnoliopsida</taxon>
        <taxon>eudicotyledons</taxon>
        <taxon>Gunneridae</taxon>
        <taxon>Pentapetalae</taxon>
        <taxon>asterids</taxon>
        <taxon>lamiids</taxon>
        <taxon>Solanales</taxon>
        <taxon>Solanaceae</taxon>
        <taxon>Solanoideae</taxon>
        <taxon>Solaneae</taxon>
        <taxon>Solanum</taxon>
    </lineage>
</organism>
<dbReference type="AlphaFoldDB" id="A0A9J6B283"/>
<reference evidence="1 2" key="1">
    <citation type="submission" date="2020-09" db="EMBL/GenBank/DDBJ databases">
        <title>De no assembly of potato wild relative species, Solanum commersonii.</title>
        <authorList>
            <person name="Cho K."/>
        </authorList>
    </citation>
    <scope>NUCLEOTIDE SEQUENCE [LARGE SCALE GENOMIC DNA]</scope>
    <source>
        <strain evidence="1">LZ3.2</strain>
        <tissue evidence="1">Leaf</tissue>
    </source>
</reference>
<accession>A0A9J6B283</accession>